<reference evidence="7" key="1">
    <citation type="journal article" date="2019" name="Int. J. Syst. Evol. Microbiol.">
        <title>The Global Catalogue of Microorganisms (GCM) 10K type strain sequencing project: providing services to taxonomists for standard genome sequencing and annotation.</title>
        <authorList>
            <consortium name="The Broad Institute Genomics Platform"/>
            <consortium name="The Broad Institute Genome Sequencing Center for Infectious Disease"/>
            <person name="Wu L."/>
            <person name="Ma J."/>
        </authorList>
    </citation>
    <scope>NUCLEOTIDE SEQUENCE [LARGE SCALE GENOMIC DNA]</scope>
    <source>
        <strain evidence="7">NBRC 105830</strain>
    </source>
</reference>
<sequence length="203" mass="21093">MVPVKATSTGKSRLAPPRGVPRQRLALAMAIDTLAAVGGAVGFDHVVVVTDDEQVRELAEGRGSRVVADPRLGLNDAIRAGAAAVLALPDGSTRAVAAVLGDLPSLRADDLVLALTNAAAHERAYVPDLAGTGTVLLTARAGVELLPRFGRRSAALHREAATPLSGMPIRLRTDVDDQASLLRAIRLGCGPQTRAALNEAHWT</sequence>
<dbReference type="GO" id="GO:0016779">
    <property type="term" value="F:nucleotidyltransferase activity"/>
    <property type="evidence" value="ECO:0007669"/>
    <property type="project" value="UniProtKB-KW"/>
</dbReference>
<dbReference type="NCBIfam" id="TIGR03552">
    <property type="entry name" value="F420_cofC"/>
    <property type="match status" value="1"/>
</dbReference>
<keyword evidence="2 6" id="KW-0548">Nucleotidyltransferase</keyword>
<accession>A0ABQ6HND7</accession>
<evidence type="ECO:0000259" key="5">
    <source>
        <dbReference type="Pfam" id="PF12804"/>
    </source>
</evidence>
<evidence type="ECO:0000313" key="7">
    <source>
        <dbReference type="Proteomes" id="UP001157109"/>
    </source>
</evidence>
<keyword evidence="1" id="KW-0808">Transferase</keyword>
<protein>
    <submittedName>
        <fullName evidence="6">2-phospho-L-lactate guanylyltransferase</fullName>
    </submittedName>
</protein>
<comment type="caution">
    <text evidence="6">The sequence shown here is derived from an EMBL/GenBank/DDBJ whole genome shotgun (WGS) entry which is preliminary data.</text>
</comment>
<dbReference type="InterPro" id="IPR025877">
    <property type="entry name" value="MobA-like_NTP_Trfase"/>
</dbReference>
<keyword evidence="3" id="KW-0547">Nucleotide-binding</keyword>
<evidence type="ECO:0000256" key="3">
    <source>
        <dbReference type="ARBA" id="ARBA00022741"/>
    </source>
</evidence>
<dbReference type="Pfam" id="PF12804">
    <property type="entry name" value="NTP_transf_3"/>
    <property type="match status" value="1"/>
</dbReference>
<dbReference type="PANTHER" id="PTHR40392">
    <property type="entry name" value="2-PHOSPHO-L-LACTATE GUANYLYLTRANSFERASE"/>
    <property type="match status" value="1"/>
</dbReference>
<feature type="domain" description="MobA-like NTP transferase" evidence="5">
    <location>
        <begin position="31"/>
        <end position="147"/>
    </location>
</feature>
<name>A0ABQ6HND7_9MICO</name>
<dbReference type="InterPro" id="IPR029044">
    <property type="entry name" value="Nucleotide-diphossugar_trans"/>
</dbReference>
<evidence type="ECO:0000256" key="2">
    <source>
        <dbReference type="ARBA" id="ARBA00022695"/>
    </source>
</evidence>
<evidence type="ECO:0000256" key="4">
    <source>
        <dbReference type="ARBA" id="ARBA00023134"/>
    </source>
</evidence>
<dbReference type="Proteomes" id="UP001157109">
    <property type="component" value="Unassembled WGS sequence"/>
</dbReference>
<dbReference type="Gene3D" id="3.90.550.10">
    <property type="entry name" value="Spore Coat Polysaccharide Biosynthesis Protein SpsA, Chain A"/>
    <property type="match status" value="1"/>
</dbReference>
<keyword evidence="4" id="KW-0342">GTP-binding</keyword>
<dbReference type="EMBL" id="BSUJ01000001">
    <property type="protein sequence ID" value="GMA19178.1"/>
    <property type="molecule type" value="Genomic_DNA"/>
</dbReference>
<organism evidence="6 7">
    <name type="scientific">Arsenicicoccus piscis</name>
    <dbReference type="NCBI Taxonomy" id="673954"/>
    <lineage>
        <taxon>Bacteria</taxon>
        <taxon>Bacillati</taxon>
        <taxon>Actinomycetota</taxon>
        <taxon>Actinomycetes</taxon>
        <taxon>Micrococcales</taxon>
        <taxon>Intrasporangiaceae</taxon>
        <taxon>Arsenicicoccus</taxon>
    </lineage>
</organism>
<evidence type="ECO:0000313" key="6">
    <source>
        <dbReference type="EMBL" id="GMA19178.1"/>
    </source>
</evidence>
<dbReference type="InterPro" id="IPR002835">
    <property type="entry name" value="CofC"/>
</dbReference>
<dbReference type="SUPFAM" id="SSF53448">
    <property type="entry name" value="Nucleotide-diphospho-sugar transferases"/>
    <property type="match status" value="1"/>
</dbReference>
<proteinExistence type="predicted"/>
<evidence type="ECO:0000256" key="1">
    <source>
        <dbReference type="ARBA" id="ARBA00022679"/>
    </source>
</evidence>
<keyword evidence="7" id="KW-1185">Reference proteome</keyword>
<dbReference type="PANTHER" id="PTHR40392:SF1">
    <property type="entry name" value="2-PHOSPHO-L-LACTATE GUANYLYLTRANSFERASE"/>
    <property type="match status" value="1"/>
</dbReference>
<gene>
    <name evidence="6" type="primary">cofC</name>
    <name evidence="6" type="ORF">GCM10025862_11990</name>
</gene>